<organism evidence="2 3">
    <name type="scientific">Paraburkholderia caffeinilytica</name>
    <dbReference type="NCBI Taxonomy" id="1761016"/>
    <lineage>
        <taxon>Bacteria</taxon>
        <taxon>Pseudomonadati</taxon>
        <taxon>Pseudomonadota</taxon>
        <taxon>Betaproteobacteria</taxon>
        <taxon>Burkholderiales</taxon>
        <taxon>Burkholderiaceae</taxon>
        <taxon>Paraburkholderia</taxon>
    </lineage>
</organism>
<evidence type="ECO:0000256" key="1">
    <source>
        <dbReference type="SAM" id="MobiDB-lite"/>
    </source>
</evidence>
<proteinExistence type="predicted"/>
<feature type="compositionally biased region" description="Polar residues" evidence="1">
    <location>
        <begin position="83"/>
        <end position="92"/>
    </location>
</feature>
<comment type="caution">
    <text evidence="2">The sequence shown here is derived from an EMBL/GenBank/DDBJ whole genome shotgun (WGS) entry which is preliminary data.</text>
</comment>
<dbReference type="Proteomes" id="UP000602004">
    <property type="component" value="Unassembled WGS sequence"/>
</dbReference>
<evidence type="ECO:0000313" key="2">
    <source>
        <dbReference type="EMBL" id="GGC30790.1"/>
    </source>
</evidence>
<dbReference type="EMBL" id="BMHL01000002">
    <property type="protein sequence ID" value="GGC30790.1"/>
    <property type="molecule type" value="Genomic_DNA"/>
</dbReference>
<feature type="region of interest" description="Disordered" evidence="1">
    <location>
        <begin position="73"/>
        <end position="98"/>
    </location>
</feature>
<gene>
    <name evidence="2" type="ORF">GCM10011400_16890</name>
</gene>
<keyword evidence="3" id="KW-1185">Reference proteome</keyword>
<sequence>MVAGGCLLLSNQVALALDGAQQNTSAPAAPQIAAPPEAMLDAQVSKLGFEPNSEAGKVARKWVVQIATDPDWSKVMAPPSGQPGDSSRNGITNRFGANLSPHERETLLRLFLGVVSGLKPEQCERMFGGEGPPVGSNPLSAKQLGELLTLLNSAVKKGAHGDAPRESYSIAQALDADSTAEMRTEAELRKSRDITASEMQDIPAILKGKHACIAASAMFRSLLALPEPVRTVATWDFLSSPWHGTASQHVLQTAEHYANSEFGLDKLPTQLASRLPAAGSRPLSFRSAVVEGEWENPSHPQFDGRYRKTYWNLRNSGAVATFLSRADADKEIVWGHFQTEFGFAGLRGQEVGTGIRILPPQVFPASQFSMANESNFVPQPNSSFRIPATQPSTEDVRDYQCETYGKYPASRVFRDLTGDAVDVSCQAVSSTGASKYQIREAYLYDYSISVRLFEIDKDGLTFSRIRNVTVTQ</sequence>
<name>A0ABQ1LWI9_9BURK</name>
<protein>
    <submittedName>
        <fullName evidence="2">Uncharacterized protein</fullName>
    </submittedName>
</protein>
<reference evidence="3" key="1">
    <citation type="journal article" date="2019" name="Int. J. Syst. Evol. Microbiol.">
        <title>The Global Catalogue of Microorganisms (GCM) 10K type strain sequencing project: providing services to taxonomists for standard genome sequencing and annotation.</title>
        <authorList>
            <consortium name="The Broad Institute Genomics Platform"/>
            <consortium name="The Broad Institute Genome Sequencing Center for Infectious Disease"/>
            <person name="Wu L."/>
            <person name="Ma J."/>
        </authorList>
    </citation>
    <scope>NUCLEOTIDE SEQUENCE [LARGE SCALE GENOMIC DNA]</scope>
    <source>
        <strain evidence="3">CGMCC 1.15103</strain>
    </source>
</reference>
<accession>A0ABQ1LWI9</accession>
<evidence type="ECO:0000313" key="3">
    <source>
        <dbReference type="Proteomes" id="UP000602004"/>
    </source>
</evidence>